<dbReference type="Pfam" id="PF04854">
    <property type="entry name" value="DUF624"/>
    <property type="match status" value="1"/>
</dbReference>
<feature type="transmembrane region" description="Helical" evidence="1">
    <location>
        <begin position="174"/>
        <end position="192"/>
    </location>
</feature>
<feature type="transmembrane region" description="Helical" evidence="1">
    <location>
        <begin position="145"/>
        <end position="168"/>
    </location>
</feature>
<dbReference type="AlphaFoldDB" id="A0A1N6EXM9"/>
<keyword evidence="3" id="KW-1185">Reference proteome</keyword>
<evidence type="ECO:0000256" key="1">
    <source>
        <dbReference type="SAM" id="Phobius"/>
    </source>
</evidence>
<evidence type="ECO:0000313" key="3">
    <source>
        <dbReference type="Proteomes" id="UP000184758"/>
    </source>
</evidence>
<proteinExistence type="predicted"/>
<dbReference type="STRING" id="28230.SAMN05878443_0269"/>
<keyword evidence="1" id="KW-0472">Membrane</keyword>
<feature type="transmembrane region" description="Helical" evidence="1">
    <location>
        <begin position="83"/>
        <end position="102"/>
    </location>
</feature>
<keyword evidence="1" id="KW-1133">Transmembrane helix</keyword>
<dbReference type="EMBL" id="FSRN01000001">
    <property type="protein sequence ID" value="SIN87809.1"/>
    <property type="molecule type" value="Genomic_DNA"/>
</dbReference>
<reference evidence="3" key="1">
    <citation type="submission" date="2016-11" db="EMBL/GenBank/DDBJ databases">
        <authorList>
            <person name="Varghese N."/>
            <person name="Submissions S."/>
        </authorList>
    </citation>
    <scope>NUCLEOTIDE SEQUENCE [LARGE SCALE GENOMIC DNA]</scope>
    <source>
        <strain evidence="3">313</strain>
    </source>
</reference>
<name>A0A1N6EXM9_9LACT</name>
<protein>
    <submittedName>
        <fullName evidence="2">Uncharacterized membrane protein YesL</fullName>
    </submittedName>
</protein>
<feature type="transmembrane region" description="Helical" evidence="1">
    <location>
        <begin position="108"/>
        <end position="133"/>
    </location>
</feature>
<feature type="transmembrane region" description="Helical" evidence="1">
    <location>
        <begin position="27"/>
        <end position="53"/>
    </location>
</feature>
<gene>
    <name evidence="2" type="ORF">SAMN05878443_0269</name>
</gene>
<organism evidence="2 3">
    <name type="scientific">Carnobacterium alterfunditum</name>
    <dbReference type="NCBI Taxonomy" id="28230"/>
    <lineage>
        <taxon>Bacteria</taxon>
        <taxon>Bacillati</taxon>
        <taxon>Bacillota</taxon>
        <taxon>Bacilli</taxon>
        <taxon>Lactobacillales</taxon>
        <taxon>Carnobacteriaceae</taxon>
        <taxon>Carnobacterium</taxon>
    </lineage>
</organism>
<dbReference type="RefSeq" id="WP_051905746.1">
    <property type="nucleotide sequence ID" value="NZ_FSRN01000001.1"/>
</dbReference>
<accession>A0A1N6EXM9</accession>
<dbReference type="InterPro" id="IPR006938">
    <property type="entry name" value="DUF624"/>
</dbReference>
<dbReference type="Proteomes" id="UP000184758">
    <property type="component" value="Unassembled WGS sequence"/>
</dbReference>
<evidence type="ECO:0000313" key="2">
    <source>
        <dbReference type="EMBL" id="SIN87809.1"/>
    </source>
</evidence>
<keyword evidence="1" id="KW-0812">Transmembrane</keyword>
<sequence length="204" mass="24021">MSESENSLIHTLMLGMQRLSSLVYLNLLWLLGVLAGGIILGIGPATLSLCAVLREQIWNQRDIEVSSFFFKEYKRVWKESNRFIFLFYGIYLFLWIDFWAIIRFAPSIFIVFAFFTVLIFLVTCYYFLFYEVLNRPFWTKLKNSLLLPWLFPAQSLGIIITAGGFLLLLNQFPVVSVLFSVSAPFSVFFYMLRKKYWRNFRSIT</sequence>